<evidence type="ECO:0000256" key="9">
    <source>
        <dbReference type="SAM" id="Phobius"/>
    </source>
</evidence>
<feature type="domain" description="C2" evidence="10">
    <location>
        <begin position="1103"/>
        <end position="1229"/>
    </location>
</feature>
<dbReference type="PROSITE" id="PS50004">
    <property type="entry name" value="C2"/>
    <property type="match status" value="7"/>
</dbReference>
<name>A0A4P1R959_LUPAN</name>
<evidence type="ECO:0000313" key="12">
    <source>
        <dbReference type="Proteomes" id="UP000188354"/>
    </source>
</evidence>
<feature type="domain" description="C2" evidence="10">
    <location>
        <begin position="1"/>
        <end position="108"/>
    </location>
</feature>
<evidence type="ECO:0000313" key="11">
    <source>
        <dbReference type="EMBL" id="OIW05532.1"/>
    </source>
</evidence>
<accession>A0A4P1R959</accession>
<dbReference type="EMBL" id="CM007368">
    <property type="protein sequence ID" value="OIW05532.1"/>
    <property type="molecule type" value="Genomic_DNA"/>
</dbReference>
<dbReference type="Gramene" id="OIW05532">
    <property type="protein sequence ID" value="OIW05532"/>
    <property type="gene ID" value="TanjilG_23318"/>
</dbReference>
<proteinExistence type="inferred from homology"/>
<evidence type="ECO:0000256" key="1">
    <source>
        <dbReference type="ARBA" id="ARBA00004141"/>
    </source>
</evidence>
<dbReference type="InterPro" id="IPR047259">
    <property type="entry name" value="QUIRKY-like"/>
</dbReference>
<dbReference type="KEGG" id="lang:109355623"/>
<dbReference type="InterPro" id="IPR013583">
    <property type="entry name" value="MCTP_C"/>
</dbReference>
<keyword evidence="6 9" id="KW-1133">Transmembrane helix</keyword>
<keyword evidence="7 9" id="KW-0472">Membrane</keyword>
<feature type="domain" description="C2" evidence="10">
    <location>
        <begin position="608"/>
        <end position="730"/>
    </location>
</feature>
<dbReference type="SMART" id="SM00239">
    <property type="entry name" value="C2"/>
    <property type="match status" value="7"/>
</dbReference>
<comment type="subcellular location">
    <subcellularLocation>
        <location evidence="1">Membrane</location>
        <topology evidence="1">Multi-pass membrane protein</topology>
    </subcellularLocation>
</comment>
<dbReference type="STRING" id="3871.A0A4P1R959"/>
<keyword evidence="4" id="KW-0677">Repeat</keyword>
<dbReference type="InterPro" id="IPR047257">
    <property type="entry name" value="C2B_MCTP_PRT_plant"/>
</dbReference>
<reference evidence="11 12" key="1">
    <citation type="journal article" date="2017" name="Plant Biotechnol. J.">
        <title>A comprehensive draft genome sequence for lupin (Lupinus angustifolius), an emerging health food: insights into plant-microbe interactions and legume evolution.</title>
        <authorList>
            <person name="Hane J.K."/>
            <person name="Ming Y."/>
            <person name="Kamphuis L.G."/>
            <person name="Nelson M.N."/>
            <person name="Garg G."/>
            <person name="Atkins C.A."/>
            <person name="Bayer P.E."/>
            <person name="Bravo A."/>
            <person name="Bringans S."/>
            <person name="Cannon S."/>
            <person name="Edwards D."/>
            <person name="Foley R."/>
            <person name="Gao L.L."/>
            <person name="Harrison M.J."/>
            <person name="Huang W."/>
            <person name="Hurgobin B."/>
            <person name="Li S."/>
            <person name="Liu C.W."/>
            <person name="McGrath A."/>
            <person name="Morahan G."/>
            <person name="Murray J."/>
            <person name="Weller J."/>
            <person name="Jian J."/>
            <person name="Singh K.B."/>
        </authorList>
    </citation>
    <scope>NUCLEOTIDE SEQUENCE</scope>
    <source>
        <strain evidence="12">cv. Tanjil</strain>
        <tissue evidence="11">Whole plant</tissue>
    </source>
</reference>
<feature type="domain" description="C2" evidence="10">
    <location>
        <begin position="280"/>
        <end position="400"/>
    </location>
</feature>
<feature type="compositionally biased region" description="Low complexity" evidence="8">
    <location>
        <begin position="135"/>
        <end position="150"/>
    </location>
</feature>
<dbReference type="InterPro" id="IPR035892">
    <property type="entry name" value="C2_domain_sf"/>
</dbReference>
<dbReference type="Pfam" id="PF08372">
    <property type="entry name" value="PRT_C"/>
    <property type="match status" value="1"/>
</dbReference>
<evidence type="ECO:0000256" key="8">
    <source>
        <dbReference type="SAM" id="MobiDB-lite"/>
    </source>
</evidence>
<dbReference type="Pfam" id="PF00168">
    <property type="entry name" value="C2"/>
    <property type="match status" value="7"/>
</dbReference>
<evidence type="ECO:0000256" key="4">
    <source>
        <dbReference type="ARBA" id="ARBA00022737"/>
    </source>
</evidence>
<dbReference type="SUPFAM" id="SSF49562">
    <property type="entry name" value="C2 domain (Calcium/lipid-binding domain, CaLB)"/>
    <property type="match status" value="7"/>
</dbReference>
<dbReference type="GO" id="GO:0016020">
    <property type="term" value="C:membrane"/>
    <property type="evidence" value="ECO:0007669"/>
    <property type="project" value="UniProtKB-SubCell"/>
</dbReference>
<dbReference type="PANTHER" id="PTHR31425:SF22">
    <property type="entry name" value="MULTIPLE C2 DOMAIN AND TRANSMEMBRANE REGION PROTEIN 6"/>
    <property type="match status" value="1"/>
</dbReference>
<dbReference type="CDD" id="cd04019">
    <property type="entry name" value="C2C_MCTP_PRT_plant"/>
    <property type="match status" value="2"/>
</dbReference>
<evidence type="ECO:0000259" key="10">
    <source>
        <dbReference type="PROSITE" id="PS50004"/>
    </source>
</evidence>
<evidence type="ECO:0000256" key="2">
    <source>
        <dbReference type="ARBA" id="ARBA00007923"/>
    </source>
</evidence>
<dbReference type="OrthoDB" id="67700at2759"/>
<dbReference type="InterPro" id="IPR047255">
    <property type="entry name" value="C2D_MCTP_PRT_plant"/>
</dbReference>
<feature type="compositionally biased region" description="Low complexity" evidence="8">
    <location>
        <begin position="799"/>
        <end position="814"/>
    </location>
</feature>
<organism evidence="11 12">
    <name type="scientific">Lupinus angustifolius</name>
    <name type="common">Narrow-leaved blue lupine</name>
    <dbReference type="NCBI Taxonomy" id="3871"/>
    <lineage>
        <taxon>Eukaryota</taxon>
        <taxon>Viridiplantae</taxon>
        <taxon>Streptophyta</taxon>
        <taxon>Embryophyta</taxon>
        <taxon>Tracheophyta</taxon>
        <taxon>Spermatophyta</taxon>
        <taxon>Magnoliopsida</taxon>
        <taxon>eudicotyledons</taxon>
        <taxon>Gunneridae</taxon>
        <taxon>Pentapetalae</taxon>
        <taxon>rosids</taxon>
        <taxon>fabids</taxon>
        <taxon>Fabales</taxon>
        <taxon>Fabaceae</taxon>
        <taxon>Papilionoideae</taxon>
        <taxon>50 kb inversion clade</taxon>
        <taxon>genistoids sensu lato</taxon>
        <taxon>core genistoids</taxon>
        <taxon>Genisteae</taxon>
        <taxon>Lupinus</taxon>
    </lineage>
</organism>
<feature type="transmembrane region" description="Helical" evidence="9">
    <location>
        <begin position="1636"/>
        <end position="1653"/>
    </location>
</feature>
<evidence type="ECO:0000256" key="3">
    <source>
        <dbReference type="ARBA" id="ARBA00022692"/>
    </source>
</evidence>
<sequence length="1706" mass="194574">MMNKLMVQVVDAIDLKPVDGEGSANPFVEVVFDDQQQRTETKHKDLNPYWDHKLVFNINNPTHLPHNTIQVAVHNDTKLGHRKKCLGRVIISGHVVPLSESEAAVRRYPLEQRALFSDPKGEIDLRIYAFYDPSTTNTNTNTNTNTSAPPKLHPQPQPRPCDGEVPLQERKTNNMLDDQESMVGDFEKKKKSKKTEKEVRTFHSIGAEKTTSPPPPPFSFTRPPFPTAAARPFSQAASVEMRADFVKAGPPNAMLMQIPKQNPEYALVETSPPLAARLRYRGWNKVSTTYDLVEQMHYLYVNVVKAKDLPVMDISGSLDPYVEVKLGNYRGVTKHLEKNQHPVWKQIFAFSKERLQSNLLGVTVKDKDIGKDDFVGRVMFDLTEVPVRVPPDSPLAPQWYRLENKKGQKVNNGEIMLAVWMGTQADESFPEAWHSDAHNVSQSNLANTRSKVYFTPKLYYLRVQVIEAQDLVPSEKGRAPEAVVRVQLGNQMRYTGPSPMRGTTSPIWNDELMFVAAEPFEDFIIVTVEDKVGPSNVEILGREILSVRNVPLKHETGKLPDARWYNLHRPSAVGEEETEKKKDKFSSKIHLRIVLEAGYHVLDESTHFSSDLQPSSKHLRKKNIGILELGILGARILLPMKAREGRSTDAYCVAKYGNKWIRTRTLLDTLSPRWNEQYTWEVHDPCTVITVGVFDNCHVNGSSDSRDQRIGKVRIRLSTLEINNPTHLPHNTIQVAVHNDTKLGHRKKCLGRVIISGHVVPLSESEAAVRRYPLEQRALFSDPKGEIDLRIYAFYDPSTTNTNTNTNTNTSAPPKLHPQPQPRPCDGEVPLQERKTNNMLDDQESMVGDFEKKKKSKKTEKEVRTFHSIGAEKTTSPPPPPFSFTRPPFPTAAARPFSQAASVEMRADFVKAGPPNAMLMQIPKQNPEYALVETSPPLAARLRYRGWNKVSTTYDLVEQMHYLYVNVVKAKDLPVMDISGSLDPYVEVKLGNYRGVTKHLEKNQHPVWKQIFAFSKERLQSNLLGVTVKDKDIGKDDFVGRVMFDLTEVPVRVPPDSPLAPQWYRLENKKGQKVNNGEIMLAVWMGTQADESFPEAWHSDAHNVSQSNLANTRSKVYFTPKLYYLRVQVIEAQDLVPSEKGRAPEAVVRVQLGNQMRYTGPSPMRGTTSPIWNDELMFVAAEPFEDFIIVTVEDKVGPSNVEILGREILSVRNVPLKHETGKLPDARWYNLHRPSAVGEEETEKKKDKFSSKIHLRIVLEAGYHVLDESTHFSSDLQPSSKHLRKKNIGILELGILGARILLPMKAREGRSTDAYCVAKYGNKWIRTRTLLDTLSPRWNEQYTWEVHDPCTVITVGVFDNCHVNGSSDSRDQRIGKVRIRLSTLETDRVYTHYYPLLVLQPNGLKKNGELHLAVRFTCTTWVNMVAQYGRPLLPKMHYVQPIPVRHIDWLRHQAMQIVAGRLARAEPPLRREAVEYMLDVDYHMWSLRRSKANFQRIMSLLSGVTAVCKWFNDISTWRNPITTCLVHVLFLILVCYPELILPTIFLYLFVIGIWNYRFRPRHPPYMDARLSQAETAHPDELEEEFDTFPTTKPSDIVRMRYDRLRSVAGRIQTVAGDLATQGERAQAILSWRDPRATAIFIIFSLFWAIFIIFSLFWAIFIYVTPFQVVAILVGLYMLRHPRFRSKMPSVPVNFFKRLPSKSDLLL</sequence>
<feature type="domain" description="C2" evidence="10">
    <location>
        <begin position="944"/>
        <end position="1064"/>
    </location>
</feature>
<dbReference type="Proteomes" id="UP000188354">
    <property type="component" value="Chromosome LG08"/>
</dbReference>
<dbReference type="Gene3D" id="2.60.40.150">
    <property type="entry name" value="C2 domain"/>
    <property type="match status" value="7"/>
</dbReference>
<protein>
    <recommendedName>
        <fullName evidence="10">C2 domain-containing protein</fullName>
    </recommendedName>
</protein>
<evidence type="ECO:0000256" key="7">
    <source>
        <dbReference type="ARBA" id="ARBA00023136"/>
    </source>
</evidence>
<evidence type="ECO:0000256" key="5">
    <source>
        <dbReference type="ARBA" id="ARBA00022837"/>
    </source>
</evidence>
<keyword evidence="3 9" id="KW-0812">Transmembrane</keyword>
<feature type="transmembrane region" description="Helical" evidence="9">
    <location>
        <begin position="1528"/>
        <end position="1556"/>
    </location>
</feature>
<dbReference type="InterPro" id="IPR047258">
    <property type="entry name" value="C2C_MCTP_PRT_plant"/>
</dbReference>
<dbReference type="CDD" id="cd08379">
    <property type="entry name" value="C2D_MCTP_PRT_plant"/>
    <property type="match status" value="2"/>
</dbReference>
<feature type="region of interest" description="Disordered" evidence="8">
    <location>
        <begin position="797"/>
        <end position="864"/>
    </location>
</feature>
<dbReference type="FunFam" id="2.60.40.150:FF:000128">
    <property type="entry name" value="C2 domain-containing protein"/>
    <property type="match status" value="2"/>
</dbReference>
<comment type="similarity">
    <text evidence="2">Belongs to the MCTP family.</text>
</comment>
<keyword evidence="12" id="KW-1185">Reference proteome</keyword>
<evidence type="ECO:0000256" key="6">
    <source>
        <dbReference type="ARBA" id="ARBA00022989"/>
    </source>
</evidence>
<feature type="transmembrane region" description="Helical" evidence="9">
    <location>
        <begin position="1659"/>
        <end position="1678"/>
    </location>
</feature>
<dbReference type="InterPro" id="IPR000008">
    <property type="entry name" value="C2_dom"/>
</dbReference>
<feature type="domain" description="C2" evidence="10">
    <location>
        <begin position="439"/>
        <end position="565"/>
    </location>
</feature>
<dbReference type="PANTHER" id="PTHR31425">
    <property type="entry name" value="PHOSPHORIBOSYLANTHRANILATE TRANSFERASE ISOFORM 1"/>
    <property type="match status" value="1"/>
</dbReference>
<keyword evidence="5" id="KW-0106">Calcium</keyword>
<dbReference type="CDD" id="cd08378">
    <property type="entry name" value="C2B_MCTP_PRT_plant"/>
    <property type="match status" value="2"/>
</dbReference>
<dbReference type="FunFam" id="2.60.40.150:FF:000090">
    <property type="entry name" value="C2 domain-containing protein"/>
    <property type="match status" value="1"/>
</dbReference>
<gene>
    <name evidence="11" type="ORF">TanjilG_23318</name>
</gene>
<feature type="domain" description="C2" evidence="10">
    <location>
        <begin position="1272"/>
        <end position="1394"/>
    </location>
</feature>
<feature type="region of interest" description="Disordered" evidence="8">
    <location>
        <begin position="133"/>
        <end position="200"/>
    </location>
</feature>